<dbReference type="PANTHER" id="PTHR42850:SF4">
    <property type="entry name" value="ZINC-DEPENDENT ENDOPOLYPHOSPHATASE"/>
    <property type="match status" value="1"/>
</dbReference>
<dbReference type="EMBL" id="QFPW01000018">
    <property type="protein sequence ID" value="PZQ47103.1"/>
    <property type="molecule type" value="Genomic_DNA"/>
</dbReference>
<dbReference type="PANTHER" id="PTHR42850">
    <property type="entry name" value="METALLOPHOSPHOESTERASE"/>
    <property type="match status" value="1"/>
</dbReference>
<gene>
    <name evidence="2" type="ORF">DI556_17935</name>
</gene>
<sequence>MAGRTEGHRIYAIGDIHGYLDKLDAMVARIRADLAARPHPAPVVIFLGDYCDRGPDTRGVYDRLIALKASGGPFRFLLGNHDSYLPAYLRDPEWYDRTYHWLNPAMGGGETLASYGVNGATDRDPEATRDAFAAALPPAHLAFIDGCALWIRIGGYVFAHAGIRPGVPMERQTRDDLIWIRQGFLDYRGDFGFKVVHGHTIVPQVEHHPNRIAVDTGAFRTGVLSCVVLEDEDVSLLEPGGPRPWPVGSGLPSGLTAFRKGLKSLWR</sequence>
<dbReference type="InterPro" id="IPR004843">
    <property type="entry name" value="Calcineurin-like_PHP"/>
</dbReference>
<dbReference type="Proteomes" id="UP000249185">
    <property type="component" value="Unassembled WGS sequence"/>
</dbReference>
<evidence type="ECO:0000259" key="1">
    <source>
        <dbReference type="Pfam" id="PF00149"/>
    </source>
</evidence>
<dbReference type="GO" id="GO:0005737">
    <property type="term" value="C:cytoplasm"/>
    <property type="evidence" value="ECO:0007669"/>
    <property type="project" value="TreeGrafter"/>
</dbReference>
<comment type="caution">
    <text evidence="2">The sequence shown here is derived from an EMBL/GenBank/DDBJ whole genome shotgun (WGS) entry which is preliminary data.</text>
</comment>
<feature type="domain" description="Calcineurin-like phosphoesterase" evidence="1">
    <location>
        <begin position="9"/>
        <end position="210"/>
    </location>
</feature>
<dbReference type="Gene3D" id="3.60.21.10">
    <property type="match status" value="1"/>
</dbReference>
<evidence type="ECO:0000313" key="3">
    <source>
        <dbReference type="Proteomes" id="UP000249185"/>
    </source>
</evidence>
<accession>A0A2W5PXA2</accession>
<evidence type="ECO:0000313" key="2">
    <source>
        <dbReference type="EMBL" id="PZQ47103.1"/>
    </source>
</evidence>
<dbReference type="Pfam" id="PF00149">
    <property type="entry name" value="Metallophos"/>
    <property type="match status" value="1"/>
</dbReference>
<dbReference type="GO" id="GO:0008803">
    <property type="term" value="F:bis(5'-nucleosyl)-tetraphosphatase (symmetrical) activity"/>
    <property type="evidence" value="ECO:0007669"/>
    <property type="project" value="TreeGrafter"/>
</dbReference>
<dbReference type="AlphaFoldDB" id="A0A2W5PXA2"/>
<reference evidence="2 3" key="1">
    <citation type="submission" date="2017-08" db="EMBL/GenBank/DDBJ databases">
        <title>Infants hospitalized years apart are colonized by the same room-sourced microbial strains.</title>
        <authorList>
            <person name="Brooks B."/>
            <person name="Olm M.R."/>
            <person name="Firek B.A."/>
            <person name="Baker R."/>
            <person name="Thomas B.C."/>
            <person name="Morowitz M.J."/>
            <person name="Banfield J.F."/>
        </authorList>
    </citation>
    <scope>NUCLEOTIDE SEQUENCE [LARGE SCALE GENOMIC DNA]</scope>
    <source>
        <strain evidence="2">S2_005_002_R2_34</strain>
    </source>
</reference>
<name>A0A2W5PXA2_RHOSU</name>
<proteinExistence type="predicted"/>
<dbReference type="GO" id="GO:0110154">
    <property type="term" value="P:RNA decapping"/>
    <property type="evidence" value="ECO:0007669"/>
    <property type="project" value="TreeGrafter"/>
</dbReference>
<dbReference type="InterPro" id="IPR029052">
    <property type="entry name" value="Metallo-depent_PP-like"/>
</dbReference>
<dbReference type="SUPFAM" id="SSF56300">
    <property type="entry name" value="Metallo-dependent phosphatases"/>
    <property type="match status" value="1"/>
</dbReference>
<protein>
    <submittedName>
        <fullName evidence="2">Serine/threonine protein phosphatase</fullName>
    </submittedName>
</protein>
<dbReference type="GO" id="GO:0016791">
    <property type="term" value="F:phosphatase activity"/>
    <property type="evidence" value="ECO:0007669"/>
    <property type="project" value="TreeGrafter"/>
</dbReference>
<organism evidence="2 3">
    <name type="scientific">Rhodovulum sulfidophilum</name>
    <name type="common">Rhodobacter sulfidophilus</name>
    <dbReference type="NCBI Taxonomy" id="35806"/>
    <lineage>
        <taxon>Bacteria</taxon>
        <taxon>Pseudomonadati</taxon>
        <taxon>Pseudomonadota</taxon>
        <taxon>Alphaproteobacteria</taxon>
        <taxon>Rhodobacterales</taxon>
        <taxon>Paracoccaceae</taxon>
        <taxon>Rhodovulum</taxon>
    </lineage>
</organism>
<dbReference type="InterPro" id="IPR050126">
    <property type="entry name" value="Ap4A_hydrolase"/>
</dbReference>